<dbReference type="EMBL" id="JARBHB010000013">
    <property type="protein sequence ID" value="KAJ8870311.1"/>
    <property type="molecule type" value="Genomic_DNA"/>
</dbReference>
<gene>
    <name evidence="1" type="ORF">PR048_029332</name>
</gene>
<keyword evidence="2" id="KW-1185">Reference proteome</keyword>
<evidence type="ECO:0000313" key="1">
    <source>
        <dbReference type="EMBL" id="KAJ8870311.1"/>
    </source>
</evidence>
<accession>A0ABQ9GFK4</accession>
<reference evidence="1 2" key="1">
    <citation type="submission" date="2023-02" db="EMBL/GenBank/DDBJ databases">
        <title>LHISI_Scaffold_Assembly.</title>
        <authorList>
            <person name="Stuart O.P."/>
            <person name="Cleave R."/>
            <person name="Magrath M.J.L."/>
            <person name="Mikheyev A.S."/>
        </authorList>
    </citation>
    <scope>NUCLEOTIDE SEQUENCE [LARGE SCALE GENOMIC DNA]</scope>
    <source>
        <strain evidence="1">Daus_M_001</strain>
        <tissue evidence="1">Leg muscle</tissue>
    </source>
</reference>
<comment type="caution">
    <text evidence="1">The sequence shown here is derived from an EMBL/GenBank/DDBJ whole genome shotgun (WGS) entry which is preliminary data.</text>
</comment>
<organism evidence="1 2">
    <name type="scientific">Dryococelus australis</name>
    <dbReference type="NCBI Taxonomy" id="614101"/>
    <lineage>
        <taxon>Eukaryota</taxon>
        <taxon>Metazoa</taxon>
        <taxon>Ecdysozoa</taxon>
        <taxon>Arthropoda</taxon>
        <taxon>Hexapoda</taxon>
        <taxon>Insecta</taxon>
        <taxon>Pterygota</taxon>
        <taxon>Neoptera</taxon>
        <taxon>Polyneoptera</taxon>
        <taxon>Phasmatodea</taxon>
        <taxon>Verophasmatodea</taxon>
        <taxon>Anareolatae</taxon>
        <taxon>Phasmatidae</taxon>
        <taxon>Eurycanthinae</taxon>
        <taxon>Dryococelus</taxon>
    </lineage>
</organism>
<name>A0ABQ9GFK4_9NEOP</name>
<protein>
    <submittedName>
        <fullName evidence="1">Uncharacterized protein</fullName>
    </submittedName>
</protein>
<evidence type="ECO:0000313" key="2">
    <source>
        <dbReference type="Proteomes" id="UP001159363"/>
    </source>
</evidence>
<sequence length="148" mass="17752">MEQQTDTWDAFMIYVLVYRLDSKTKLEWELYSSMEFINMKDCLTYITPNLDISYLEEYTPPTSKIISDNQAIHISLRQIHCKTLFWSIEELITNPITAEEFECERHSVEHTTRLDDEAYQVRLPMRAGHKPLRDSYTTARKKFYQLER</sequence>
<dbReference type="Proteomes" id="UP001159363">
    <property type="component" value="Chromosome 12"/>
</dbReference>
<proteinExistence type="predicted"/>